<dbReference type="CDD" id="cd02440">
    <property type="entry name" value="AdoMet_MTases"/>
    <property type="match status" value="1"/>
</dbReference>
<proteinExistence type="predicted"/>
<keyword evidence="5" id="KW-0819">tRNA processing</keyword>
<evidence type="ECO:0000256" key="3">
    <source>
        <dbReference type="ARBA" id="ARBA00022679"/>
    </source>
</evidence>
<evidence type="ECO:0000256" key="5">
    <source>
        <dbReference type="ARBA" id="ARBA00022694"/>
    </source>
</evidence>
<dbReference type="GO" id="GO:0005737">
    <property type="term" value="C:cytoplasm"/>
    <property type="evidence" value="ECO:0007669"/>
    <property type="project" value="TreeGrafter"/>
</dbReference>
<evidence type="ECO:0000256" key="1">
    <source>
        <dbReference type="ARBA" id="ARBA00022490"/>
    </source>
</evidence>
<dbReference type="Gene3D" id="3.40.50.150">
    <property type="entry name" value="Vaccinia Virus protein VP39"/>
    <property type="match status" value="1"/>
</dbReference>
<dbReference type="Gene3D" id="3.30.70.2580">
    <property type="match status" value="1"/>
</dbReference>
<dbReference type="GO" id="GO:0008175">
    <property type="term" value="F:tRNA methyltransferase activity"/>
    <property type="evidence" value="ECO:0007669"/>
    <property type="project" value="TreeGrafter"/>
</dbReference>
<dbReference type="InterPro" id="IPR040601">
    <property type="entry name" value="Trm5a/b_N"/>
</dbReference>
<keyword evidence="2" id="KW-0489">Methyltransferase</keyword>
<dbReference type="Pfam" id="PF25133">
    <property type="entry name" value="TYW2_N_2"/>
    <property type="match status" value="1"/>
</dbReference>
<reference evidence="7 8" key="1">
    <citation type="submission" date="2011-02" db="EMBL/GenBank/DDBJ databases">
        <title>The Genome Sequence of Sphaeroforma arctica JP610.</title>
        <authorList>
            <consortium name="The Broad Institute Genome Sequencing Platform"/>
            <person name="Russ C."/>
            <person name="Cuomo C."/>
            <person name="Young S.K."/>
            <person name="Zeng Q."/>
            <person name="Gargeya S."/>
            <person name="Alvarado L."/>
            <person name="Berlin A."/>
            <person name="Chapman S.B."/>
            <person name="Chen Z."/>
            <person name="Freedman E."/>
            <person name="Gellesch M."/>
            <person name="Goldberg J."/>
            <person name="Griggs A."/>
            <person name="Gujja S."/>
            <person name="Heilman E."/>
            <person name="Heiman D."/>
            <person name="Howarth C."/>
            <person name="Mehta T."/>
            <person name="Neiman D."/>
            <person name="Pearson M."/>
            <person name="Roberts A."/>
            <person name="Saif S."/>
            <person name="Shea T."/>
            <person name="Shenoy N."/>
            <person name="Sisk P."/>
            <person name="Stolte C."/>
            <person name="Sykes S."/>
            <person name="White J."/>
            <person name="Yandava C."/>
            <person name="Burger G."/>
            <person name="Gray M.W."/>
            <person name="Holland P.W.H."/>
            <person name="King N."/>
            <person name="Lang F.B.F."/>
            <person name="Roger A.J."/>
            <person name="Ruiz-Trillo I."/>
            <person name="Haas B."/>
            <person name="Nusbaum C."/>
            <person name="Birren B."/>
        </authorList>
    </citation>
    <scope>NUCLEOTIDE SEQUENCE [LARGE SCALE GENOMIC DNA]</scope>
    <source>
        <strain evidence="7 8">JP610</strain>
    </source>
</reference>
<dbReference type="eggNOG" id="KOG2078">
    <property type="taxonomic scope" value="Eukaryota"/>
</dbReference>
<dbReference type="InterPro" id="IPR030382">
    <property type="entry name" value="MeTrfase_TRM5/TYW2"/>
</dbReference>
<dbReference type="AlphaFoldDB" id="A0A0L0FZ01"/>
<organism evidence="7 8">
    <name type="scientific">Sphaeroforma arctica JP610</name>
    <dbReference type="NCBI Taxonomy" id="667725"/>
    <lineage>
        <taxon>Eukaryota</taxon>
        <taxon>Ichthyosporea</taxon>
        <taxon>Ichthyophonida</taxon>
        <taxon>Sphaeroforma</taxon>
    </lineage>
</organism>
<dbReference type="GeneID" id="25906153"/>
<keyword evidence="3" id="KW-0808">Transferase</keyword>
<dbReference type="PROSITE" id="PS51684">
    <property type="entry name" value="SAM_MT_TRM5_TYW2"/>
    <property type="match status" value="1"/>
</dbReference>
<dbReference type="InterPro" id="IPR029063">
    <property type="entry name" value="SAM-dependent_MTases_sf"/>
</dbReference>
<dbReference type="Pfam" id="PF18093">
    <property type="entry name" value="Trm5_N"/>
    <property type="match status" value="1"/>
</dbReference>
<feature type="domain" description="SAM-dependent methyltransferase TRM5/TYW2-type" evidence="6">
    <location>
        <begin position="127"/>
        <end position="404"/>
    </location>
</feature>
<dbReference type="RefSeq" id="XP_014155957.1">
    <property type="nucleotide sequence ID" value="XM_014300482.1"/>
</dbReference>
<dbReference type="PANTHER" id="PTHR23245">
    <property type="entry name" value="TRNA METHYLTRANSFERASE"/>
    <property type="match status" value="1"/>
</dbReference>
<keyword evidence="1" id="KW-0963">Cytoplasm</keyword>
<dbReference type="GO" id="GO:0002939">
    <property type="term" value="P:tRNA N1-guanine methylation"/>
    <property type="evidence" value="ECO:0007669"/>
    <property type="project" value="TreeGrafter"/>
</dbReference>
<accession>A0A0L0FZ01</accession>
<evidence type="ECO:0000313" key="7">
    <source>
        <dbReference type="EMBL" id="KNC82055.1"/>
    </source>
</evidence>
<dbReference type="Pfam" id="PF02475">
    <property type="entry name" value="TRM5-TYW2_MTfase"/>
    <property type="match status" value="1"/>
</dbReference>
<evidence type="ECO:0000313" key="8">
    <source>
        <dbReference type="Proteomes" id="UP000054560"/>
    </source>
</evidence>
<name>A0A0L0FZ01_9EUKA</name>
<dbReference type="STRING" id="667725.A0A0L0FZ01"/>
<keyword evidence="4" id="KW-0949">S-adenosyl-L-methionine</keyword>
<dbReference type="InterPro" id="IPR056744">
    <property type="entry name" value="TRM5/TYW2-like_N"/>
</dbReference>
<keyword evidence="8" id="KW-1185">Reference proteome</keyword>
<sequence>MVWAVEIRKSEAEPVRKVLLDKQYLDKDYAVKAGEEGSLWLPLNLDMYGLGGAHEHSTHSEKAELLRVELDTQCQAAVMAISDIDMRYKKKKATQEGVKAQGTPASVELALAEILTADECGQLKTAIDVIGDIAVVEVDDETPARLRTALGDAVLKANPRIKVVLKKDGGHSGAFRIQKYSHVAGDNRTLTTCSENSIRLTLDVATTYYSPRSSAERKRVAALVRAKERVCVMFCGVGPYICVIGRLSACSSVVGVEMNTVAAEFANLNIKKNKLQKTCSVLVGDVREVFPPVHKSNPLVSADEVSDPDLPTNRNVHANFDRIVMPMPHMGDSFLDVALPLVSPVGGWLHVYYFSTDEEVNLFTETIPRISLEYGRQTIPEKPHRCGNLGPKIYRWCIDVRVLPI</sequence>
<dbReference type="SUPFAM" id="SSF53335">
    <property type="entry name" value="S-adenosyl-L-methionine-dependent methyltransferases"/>
    <property type="match status" value="1"/>
</dbReference>
<dbReference type="InterPro" id="IPR056743">
    <property type="entry name" value="TRM5-TYW2-like_MTfase"/>
</dbReference>
<dbReference type="PANTHER" id="PTHR23245:SF36">
    <property type="entry name" value="TRNA (GUANINE(37)-N1)-METHYLTRANSFERASE"/>
    <property type="match status" value="1"/>
</dbReference>
<dbReference type="Proteomes" id="UP000054560">
    <property type="component" value="Unassembled WGS sequence"/>
</dbReference>
<evidence type="ECO:0000256" key="4">
    <source>
        <dbReference type="ARBA" id="ARBA00022691"/>
    </source>
</evidence>
<gene>
    <name evidence="7" type="ORF">SARC_05649</name>
</gene>
<evidence type="ECO:0000256" key="2">
    <source>
        <dbReference type="ARBA" id="ARBA00022603"/>
    </source>
</evidence>
<evidence type="ECO:0000259" key="6">
    <source>
        <dbReference type="PROSITE" id="PS51684"/>
    </source>
</evidence>
<dbReference type="EMBL" id="KQ241964">
    <property type="protein sequence ID" value="KNC82055.1"/>
    <property type="molecule type" value="Genomic_DNA"/>
</dbReference>
<dbReference type="OrthoDB" id="263283at2759"/>
<protein>
    <recommendedName>
        <fullName evidence="6">SAM-dependent methyltransferase TRM5/TYW2-type domain-containing protein</fullName>
    </recommendedName>
</protein>
<dbReference type="Gene3D" id="3.30.300.110">
    <property type="entry name" value="Met-10+ protein-like domains"/>
    <property type="match status" value="1"/>
</dbReference>